<keyword evidence="2" id="KW-1185">Reference proteome</keyword>
<sequence length="176" mass="20572">MGLDYVALANKTKKEYIRPSPYISHSSISHLVNDWFLSSSVLYLISEPHIRDKPKGLFSETFCGSWANSEFIWVSDYDEIYDGNPEWQKDWSDLSCDAYIVLMEQSHRGMHDLFASLTVNPDTIRLLGYVYEQTKSEELESKLIDVFGKGWQNWYYFSVSHKHKQIKDWPNINSEG</sequence>
<dbReference type="EMBL" id="JBHRSZ010000007">
    <property type="protein sequence ID" value="MFC3152855.1"/>
    <property type="molecule type" value="Genomic_DNA"/>
</dbReference>
<evidence type="ECO:0000313" key="1">
    <source>
        <dbReference type="EMBL" id="MFC3152855.1"/>
    </source>
</evidence>
<organism evidence="1 2">
    <name type="scientific">Litoribrevibacter euphylliae</name>
    <dbReference type="NCBI Taxonomy" id="1834034"/>
    <lineage>
        <taxon>Bacteria</taxon>
        <taxon>Pseudomonadati</taxon>
        <taxon>Pseudomonadota</taxon>
        <taxon>Gammaproteobacteria</taxon>
        <taxon>Oceanospirillales</taxon>
        <taxon>Oceanospirillaceae</taxon>
        <taxon>Litoribrevibacter</taxon>
    </lineage>
</organism>
<comment type="caution">
    <text evidence="1">The sequence shown here is derived from an EMBL/GenBank/DDBJ whole genome shotgun (WGS) entry which is preliminary data.</text>
</comment>
<dbReference type="Proteomes" id="UP001595476">
    <property type="component" value="Unassembled WGS sequence"/>
</dbReference>
<protein>
    <submittedName>
        <fullName evidence="1">Uncharacterized protein</fullName>
    </submittedName>
</protein>
<proteinExistence type="predicted"/>
<gene>
    <name evidence="1" type="ORF">ACFOEK_17585</name>
</gene>
<evidence type="ECO:0000313" key="2">
    <source>
        <dbReference type="Proteomes" id="UP001595476"/>
    </source>
</evidence>
<dbReference type="RefSeq" id="WP_386722777.1">
    <property type="nucleotide sequence ID" value="NZ_JBHRSZ010000007.1"/>
</dbReference>
<accession>A0ABV7HL25</accession>
<reference evidence="2" key="1">
    <citation type="journal article" date="2019" name="Int. J. Syst. Evol. Microbiol.">
        <title>The Global Catalogue of Microorganisms (GCM) 10K type strain sequencing project: providing services to taxonomists for standard genome sequencing and annotation.</title>
        <authorList>
            <consortium name="The Broad Institute Genomics Platform"/>
            <consortium name="The Broad Institute Genome Sequencing Center for Infectious Disease"/>
            <person name="Wu L."/>
            <person name="Ma J."/>
        </authorList>
    </citation>
    <scope>NUCLEOTIDE SEQUENCE [LARGE SCALE GENOMIC DNA]</scope>
    <source>
        <strain evidence="2">KCTC 52438</strain>
    </source>
</reference>
<name>A0ABV7HL25_9GAMM</name>